<dbReference type="Proteomes" id="UP000827069">
    <property type="component" value="Chromosome"/>
</dbReference>
<dbReference type="PANTHER" id="PTHR30093:SF47">
    <property type="entry name" value="TYPE IV PILUS NON-CORE MINOR PILIN PILE"/>
    <property type="match status" value="1"/>
</dbReference>
<sequence length="141" mass="15798">MAKGFTLIELMLAVIIIAILAAVALPSYQHYVRKNNEKIAEQKLQDIALKLENERSTNFSYKNFILDSEDKTTPKGKVGTDIKYNIVIDTSIFQKWVLAACVNKDLKDAAKYNNFALNSEGTSCRWKETDTCTVPASCKVS</sequence>
<dbReference type="SUPFAM" id="SSF54523">
    <property type="entry name" value="Pili subunits"/>
    <property type="match status" value="1"/>
</dbReference>
<proteinExistence type="predicted"/>
<evidence type="ECO:0000313" key="3">
    <source>
        <dbReference type="Proteomes" id="UP000827069"/>
    </source>
</evidence>
<dbReference type="RefSeq" id="WP_005001902.1">
    <property type="nucleotide sequence ID" value="NZ_CP079898.1"/>
</dbReference>
<accession>A0ABD7F0G9</accession>
<dbReference type="EMBL" id="CP079898">
    <property type="protein sequence ID" value="QXZ21857.1"/>
    <property type="molecule type" value="Genomic_DNA"/>
</dbReference>
<keyword evidence="1" id="KW-0812">Transmembrane</keyword>
<dbReference type="NCBIfam" id="TIGR02532">
    <property type="entry name" value="IV_pilin_GFxxxE"/>
    <property type="match status" value="1"/>
</dbReference>
<name>A0ABD7F0G9_9GAMM</name>
<dbReference type="InterPro" id="IPR012902">
    <property type="entry name" value="N_methyl_site"/>
</dbReference>
<dbReference type="InterPro" id="IPR045584">
    <property type="entry name" value="Pilin-like"/>
</dbReference>
<dbReference type="Pfam" id="PF07963">
    <property type="entry name" value="N_methyl"/>
    <property type="match status" value="1"/>
</dbReference>
<organism evidence="2 3">
    <name type="scientific">Acinetobacter septicus</name>
    <dbReference type="NCBI Taxonomy" id="465797"/>
    <lineage>
        <taxon>Bacteria</taxon>
        <taxon>Pseudomonadati</taxon>
        <taxon>Pseudomonadota</taxon>
        <taxon>Gammaproteobacteria</taxon>
        <taxon>Moraxellales</taxon>
        <taxon>Moraxellaceae</taxon>
        <taxon>Acinetobacter</taxon>
    </lineage>
</organism>
<dbReference type="PROSITE" id="PS00409">
    <property type="entry name" value="PROKAR_NTER_METHYL"/>
    <property type="match status" value="1"/>
</dbReference>
<dbReference type="InterPro" id="IPR031982">
    <property type="entry name" value="PilE-like"/>
</dbReference>
<keyword evidence="3" id="KW-1185">Reference proteome</keyword>
<evidence type="ECO:0000256" key="1">
    <source>
        <dbReference type="SAM" id="Phobius"/>
    </source>
</evidence>
<protein>
    <submittedName>
        <fullName evidence="2">Prepilin-type N-terminal cleavage/methylation domain-containing protein</fullName>
    </submittedName>
</protein>
<dbReference type="Gene3D" id="3.30.700.10">
    <property type="entry name" value="Glycoprotein, Type 4 Pilin"/>
    <property type="match status" value="1"/>
</dbReference>
<reference evidence="2 3" key="1">
    <citation type="submission" date="2021-07" db="EMBL/GenBank/DDBJ databases">
        <title>FDA dAtabase for Regulatory Grade micrObial Sequences (FDA-ARGOS): Supporting development and validation of Infectious Disease Dx tests.</title>
        <authorList>
            <person name="Sproer C."/>
            <person name="Gronow S."/>
            <person name="Severitt S."/>
            <person name="Schroder I."/>
            <person name="Tallon L."/>
            <person name="Sadzewicz L."/>
            <person name="Zhao X."/>
            <person name="Boylan J."/>
            <person name="Ott S."/>
            <person name="Bowen H."/>
            <person name="Vavikolanu K."/>
            <person name="Mehta A."/>
            <person name="Aluvathingal J."/>
            <person name="Nadendla S."/>
            <person name="Lowell S."/>
            <person name="Myers T."/>
            <person name="Yan Y."/>
        </authorList>
    </citation>
    <scope>NUCLEOTIDE SEQUENCE [LARGE SCALE GENOMIC DNA]</scope>
    <source>
        <strain evidence="2 3">FDAARGOS_1401</strain>
    </source>
</reference>
<dbReference type="AlphaFoldDB" id="A0ABD7F0G9"/>
<keyword evidence="1" id="KW-0472">Membrane</keyword>
<evidence type="ECO:0000313" key="2">
    <source>
        <dbReference type="EMBL" id="QXZ21857.1"/>
    </source>
</evidence>
<feature type="transmembrane region" description="Helical" evidence="1">
    <location>
        <begin position="6"/>
        <end position="28"/>
    </location>
</feature>
<keyword evidence="1" id="KW-1133">Transmembrane helix</keyword>
<gene>
    <name evidence="2" type="ORF">I6L31_08600</name>
</gene>
<dbReference type="Pfam" id="PF16732">
    <property type="entry name" value="ComP_DUS"/>
    <property type="match status" value="1"/>
</dbReference>
<dbReference type="PANTHER" id="PTHR30093">
    <property type="entry name" value="GENERAL SECRETION PATHWAY PROTEIN G"/>
    <property type="match status" value="1"/>
</dbReference>